<evidence type="ECO:0000313" key="2">
    <source>
        <dbReference type="Proteomes" id="UP000064844"/>
    </source>
</evidence>
<dbReference type="KEGG" id="ibu:IB211_01121c"/>
<reference evidence="1 2" key="1">
    <citation type="journal article" date="2015" name="Nat. Commun.">
        <title>Production of butyrate from lysine and the Amadori product fructoselysine by a human gut commensal.</title>
        <authorList>
            <person name="Bui T.P."/>
            <person name="Ritari J."/>
            <person name="Boeren S."/>
            <person name="de Waard P."/>
            <person name="Plugge C.M."/>
            <person name="de Vos W.M."/>
        </authorList>
    </citation>
    <scope>NUCLEOTIDE SEQUENCE [LARGE SCALE GENOMIC DNA]</scope>
    <source>
        <strain evidence="1 2">AF211</strain>
    </source>
</reference>
<dbReference type="Pfam" id="PF07275">
    <property type="entry name" value="ArdA"/>
    <property type="match status" value="1"/>
</dbReference>
<sequence>MIELQLTCGDNQEGVRLVFPATPAEIGEAFAWLDEVSRYAGEVQIIGVHSAIPNLGQYIHCADLSHSKDIQSLNTLAERIGAMEKKEQLIFSGALDSESVNGLDDVLRISESLGNYMIIPYVSSDTELGRYVAFAGQIQSDPRFPEAAWPYLDFAKIGAEYYADHGGAYTPNGYVLRKENESVQTQDRKPIFELYLLHGQIRYRLDLPAEGPRLELAKRSLGIEDFAQAAIYRTIYGMEPMAGILPMDRVSVEDANDLAQMIREMSETDLLKYLAVLSAEQPEDFPDALRLAQELDDYERIVEGTYEYGQSVLRRIGADDEIIDTIEEYMDFEKPGEDSMLEDGVRQTEYGMVRRRSQPFSSCEMKEMTMN</sequence>
<accession>A0A0S2W2B7</accession>
<dbReference type="STRING" id="1297617.IB211_01121c"/>
<name>A0A0S2W2B7_9FIRM</name>
<reference evidence="2" key="2">
    <citation type="submission" date="2015-04" db="EMBL/GenBank/DDBJ databases">
        <title>A butyrogenic pathway from the amino acid lysine in a human gut commensal.</title>
        <authorList>
            <person name="de Vos W.M."/>
            <person name="Bui N.T.P."/>
            <person name="Plugge C.M."/>
            <person name="Ritari J."/>
        </authorList>
    </citation>
    <scope>NUCLEOTIDE SEQUENCE [LARGE SCALE GENOMIC DNA]</scope>
    <source>
        <strain evidence="2">AF211</strain>
    </source>
</reference>
<dbReference type="AlphaFoldDB" id="A0A0S2W2B7"/>
<dbReference type="EMBL" id="CP011307">
    <property type="protein sequence ID" value="ALP93514.1"/>
    <property type="molecule type" value="Genomic_DNA"/>
</dbReference>
<dbReference type="RefSeq" id="WP_058117387.1">
    <property type="nucleotide sequence ID" value="NZ_CP011307.1"/>
</dbReference>
<proteinExistence type="predicted"/>
<dbReference type="InterPro" id="IPR009899">
    <property type="entry name" value="ArdA"/>
</dbReference>
<protein>
    <submittedName>
        <fullName evidence="1">Uncharacterized protein</fullName>
    </submittedName>
</protein>
<dbReference type="PATRIC" id="fig|1297617.4.peg.1141"/>
<dbReference type="Proteomes" id="UP000064844">
    <property type="component" value="Chromosome"/>
</dbReference>
<evidence type="ECO:0000313" key="1">
    <source>
        <dbReference type="EMBL" id="ALP93514.1"/>
    </source>
</evidence>
<organism evidence="1 2">
    <name type="scientific">Intestinimonas butyriciproducens</name>
    <dbReference type="NCBI Taxonomy" id="1297617"/>
    <lineage>
        <taxon>Bacteria</taxon>
        <taxon>Bacillati</taxon>
        <taxon>Bacillota</taxon>
        <taxon>Clostridia</taxon>
        <taxon>Eubacteriales</taxon>
        <taxon>Intestinimonas</taxon>
    </lineage>
</organism>
<gene>
    <name evidence="1" type="ORF">IB211_01121c</name>
</gene>
<keyword evidence="2" id="KW-1185">Reference proteome</keyword>